<dbReference type="InterPro" id="IPR030392">
    <property type="entry name" value="S74_ICA"/>
</dbReference>
<dbReference type="AlphaFoldDB" id="A0AAD5SEN3"/>
<dbReference type="EMBL" id="JADGJD010000276">
    <property type="protein sequence ID" value="KAJ3052671.1"/>
    <property type="molecule type" value="Genomic_DNA"/>
</dbReference>
<evidence type="ECO:0000259" key="1">
    <source>
        <dbReference type="PROSITE" id="PS51688"/>
    </source>
</evidence>
<proteinExistence type="predicted"/>
<dbReference type="Pfam" id="PF13884">
    <property type="entry name" value="Peptidase_S74"/>
    <property type="match status" value="1"/>
</dbReference>
<feature type="domain" description="Peptidase S74" evidence="1">
    <location>
        <begin position="95"/>
        <end position="192"/>
    </location>
</feature>
<accession>A0AAD5SEN3</accession>
<name>A0AAD5SEN3_9FUNG</name>
<comment type="caution">
    <text evidence="2">The sequence shown here is derived from an EMBL/GenBank/DDBJ whole genome shotgun (WGS) entry which is preliminary data.</text>
</comment>
<dbReference type="Proteomes" id="UP001212841">
    <property type="component" value="Unassembled WGS sequence"/>
</dbReference>
<reference evidence="2" key="1">
    <citation type="submission" date="2020-05" db="EMBL/GenBank/DDBJ databases">
        <title>Phylogenomic resolution of chytrid fungi.</title>
        <authorList>
            <person name="Stajich J.E."/>
            <person name="Amses K."/>
            <person name="Simmons R."/>
            <person name="Seto K."/>
            <person name="Myers J."/>
            <person name="Bonds A."/>
            <person name="Quandt C.A."/>
            <person name="Barry K."/>
            <person name="Liu P."/>
            <person name="Grigoriev I."/>
            <person name="Longcore J.E."/>
            <person name="James T.Y."/>
        </authorList>
    </citation>
    <scope>NUCLEOTIDE SEQUENCE</scope>
    <source>
        <strain evidence="2">JEL0318</strain>
    </source>
</reference>
<sequence length="264" mass="29703">MPMIVRDELRPPQIFYDWNDLRNTSGGGMQVDCTPIFHNQLVVTRKYGTTGKDGGYRYLAPSGSSTAGGSGQWNYYSAVLNGRVLIYNGELNVMSDRNVKKDIASIDDVKAYKSIKEGRAVTFRYKQQPEQLRLGLIAQEIQEAEYLKELVGVYKFDDQTTRLTLSDAGVTYVVYACIKDTNMSKDAKKDVVREEQAVQLVSMPVEVQGVKCEARVDKKVLDDDSWVELGLSYDDIYYLGISLPDWFKAVEAMVEMAKADGIKL</sequence>
<evidence type="ECO:0000313" key="3">
    <source>
        <dbReference type="Proteomes" id="UP001212841"/>
    </source>
</evidence>
<evidence type="ECO:0000313" key="2">
    <source>
        <dbReference type="EMBL" id="KAJ3052671.1"/>
    </source>
</evidence>
<organism evidence="2 3">
    <name type="scientific">Rhizophlyctis rosea</name>
    <dbReference type="NCBI Taxonomy" id="64517"/>
    <lineage>
        <taxon>Eukaryota</taxon>
        <taxon>Fungi</taxon>
        <taxon>Fungi incertae sedis</taxon>
        <taxon>Chytridiomycota</taxon>
        <taxon>Chytridiomycota incertae sedis</taxon>
        <taxon>Chytridiomycetes</taxon>
        <taxon>Rhizophlyctidales</taxon>
        <taxon>Rhizophlyctidaceae</taxon>
        <taxon>Rhizophlyctis</taxon>
    </lineage>
</organism>
<dbReference type="PROSITE" id="PS51688">
    <property type="entry name" value="ICA"/>
    <property type="match status" value="1"/>
</dbReference>
<keyword evidence="3" id="KW-1185">Reference proteome</keyword>
<gene>
    <name evidence="2" type="ORF">HK097_005874</name>
</gene>
<protein>
    <recommendedName>
        <fullName evidence="1">Peptidase S74 domain-containing protein</fullName>
    </recommendedName>
</protein>